<dbReference type="RefSeq" id="WP_062803526.1">
    <property type="nucleotide sequence ID" value="NZ_CP014845.1"/>
</dbReference>
<protein>
    <submittedName>
        <fullName evidence="2">Choline dehydrogenase</fullName>
    </submittedName>
</protein>
<keyword evidence="3" id="KW-1185">Reference proteome</keyword>
<dbReference type="EMBL" id="CP014845">
    <property type="protein sequence ID" value="AMR81735.1"/>
    <property type="molecule type" value="Genomic_DNA"/>
</dbReference>
<dbReference type="Proteomes" id="UP000075238">
    <property type="component" value="Chromosome 2"/>
</dbReference>
<gene>
    <name evidence="2" type="ORF">A2G96_28645</name>
</gene>
<evidence type="ECO:0000313" key="3">
    <source>
        <dbReference type="Proteomes" id="UP000075238"/>
    </source>
</evidence>
<sequence length="296" mass="32239">MLRKRFAARCALSGALPLLLCQALPALAQSDGDTTLAVAPVPQVAATVPPPAETAAATSPWSANLTLTSQYVSRGFRQTWGKPAVQGGVDYSHPSGFSAGTWMSSISDKFIEGGTVEWDLYAGYTGSVGDFVYAGQVYYYLYPGAKLQYAQTRYNYGEAVASLTYKWFNVKYWLTYTPDYFGYNSASLLSGNSLHSRGSGYLDLNGTFDLGHGVTLLLHYGQERVRNFAAYNFRDVRVALSKAFEGGWTVTGAYTRGWGRTDVYDKYTTGALDSSGNPSVSNPLKSTFLVSLTRTF</sequence>
<dbReference type="InterPro" id="IPR010239">
    <property type="entry name" value="CHP02001"/>
</dbReference>
<name>A0A142JUH3_9BURK</name>
<organism evidence="2 3">
    <name type="scientific">Cupriavidus nantongensis</name>
    <dbReference type="NCBI Taxonomy" id="1796606"/>
    <lineage>
        <taxon>Bacteria</taxon>
        <taxon>Pseudomonadati</taxon>
        <taxon>Pseudomonadota</taxon>
        <taxon>Betaproteobacteria</taxon>
        <taxon>Burkholderiales</taxon>
        <taxon>Burkholderiaceae</taxon>
        <taxon>Cupriavidus</taxon>
    </lineage>
</organism>
<keyword evidence="1" id="KW-0732">Signal</keyword>
<dbReference type="NCBIfam" id="TIGR02001">
    <property type="entry name" value="gcw_chp"/>
    <property type="match status" value="1"/>
</dbReference>
<reference evidence="2 3" key="1">
    <citation type="submission" date="2016-03" db="EMBL/GenBank/DDBJ databases">
        <title>Complete genome sequence of a novel chlorpyrifos degrading bacterium, Cupriavidus nantongensis sp. X1.</title>
        <authorList>
            <person name="Fang L."/>
        </authorList>
    </citation>
    <scope>NUCLEOTIDE SEQUENCE [LARGE SCALE GENOMIC DNA]</scope>
    <source>
        <strain evidence="2 3">X1</strain>
    </source>
</reference>
<dbReference type="AlphaFoldDB" id="A0A142JUH3"/>
<feature type="chain" id="PRO_5007498346" evidence="1">
    <location>
        <begin position="29"/>
        <end position="296"/>
    </location>
</feature>
<feature type="signal peptide" evidence="1">
    <location>
        <begin position="1"/>
        <end position="28"/>
    </location>
</feature>
<proteinExistence type="predicted"/>
<evidence type="ECO:0000256" key="1">
    <source>
        <dbReference type="SAM" id="SignalP"/>
    </source>
</evidence>
<dbReference type="STRING" id="1796606.A2G96_28645"/>
<dbReference type="OrthoDB" id="9793561at2"/>
<accession>A0A142JUH3</accession>
<evidence type="ECO:0000313" key="2">
    <source>
        <dbReference type="EMBL" id="AMR81735.1"/>
    </source>
</evidence>
<dbReference type="KEGG" id="cnan:A2G96_28645"/>
<dbReference type="Pfam" id="PF09694">
    <property type="entry name" value="Gcw_chp"/>
    <property type="match status" value="1"/>
</dbReference>